<keyword evidence="1" id="KW-1133">Transmembrane helix</keyword>
<evidence type="ECO:0000313" key="4">
    <source>
        <dbReference type="Proteomes" id="UP000238392"/>
    </source>
</evidence>
<evidence type="ECO:0000256" key="1">
    <source>
        <dbReference type="SAM" id="Phobius"/>
    </source>
</evidence>
<gene>
    <name evidence="3" type="ORF">CLV74_1174</name>
</gene>
<feature type="transmembrane region" description="Helical" evidence="1">
    <location>
        <begin position="351"/>
        <end position="369"/>
    </location>
</feature>
<feature type="transmembrane region" description="Helical" evidence="1">
    <location>
        <begin position="282"/>
        <end position="303"/>
    </location>
</feature>
<protein>
    <submittedName>
        <fullName evidence="3">HupE/UreJ protein</fullName>
    </submittedName>
</protein>
<reference evidence="3 4" key="1">
    <citation type="submission" date="2018-03" db="EMBL/GenBank/DDBJ databases">
        <title>Genomic Encyclopedia of Archaeal and Bacterial Type Strains, Phase II (KMG-II): from individual species to whole genera.</title>
        <authorList>
            <person name="Goeker M."/>
        </authorList>
    </citation>
    <scope>NUCLEOTIDE SEQUENCE [LARGE SCALE GENOMIC DNA]</scope>
    <source>
        <strain evidence="3 4">DSM 100212</strain>
    </source>
</reference>
<evidence type="ECO:0000313" key="3">
    <source>
        <dbReference type="EMBL" id="PRY85179.1"/>
    </source>
</evidence>
<name>A0A2T0WEN9_9RHOB</name>
<dbReference type="InterPro" id="IPR032809">
    <property type="entry name" value="Put_HupE_UreJ"/>
</dbReference>
<feature type="transmembrane region" description="Helical" evidence="1">
    <location>
        <begin position="257"/>
        <end position="275"/>
    </location>
</feature>
<dbReference type="RefSeq" id="WP_245888602.1">
    <property type="nucleotide sequence ID" value="NZ_PVTQ01000017.1"/>
</dbReference>
<dbReference type="EMBL" id="PVTQ01000017">
    <property type="protein sequence ID" value="PRY85179.1"/>
    <property type="molecule type" value="Genomic_DNA"/>
</dbReference>
<accession>A0A2T0WEN9</accession>
<keyword evidence="1" id="KW-0812">Transmembrane</keyword>
<dbReference type="AlphaFoldDB" id="A0A2T0WEN9"/>
<organism evidence="3 4">
    <name type="scientific">Donghicola tyrosinivorans</name>
    <dbReference type="NCBI Taxonomy" id="1652492"/>
    <lineage>
        <taxon>Bacteria</taxon>
        <taxon>Pseudomonadati</taxon>
        <taxon>Pseudomonadota</taxon>
        <taxon>Alphaproteobacteria</taxon>
        <taxon>Rhodobacterales</taxon>
        <taxon>Roseobacteraceae</taxon>
        <taxon>Donghicola</taxon>
    </lineage>
</organism>
<keyword evidence="1" id="KW-0472">Membrane</keyword>
<dbReference type="Proteomes" id="UP000238392">
    <property type="component" value="Unassembled WGS sequence"/>
</dbReference>
<feature type="chain" id="PRO_5015748486" evidence="2">
    <location>
        <begin position="25"/>
        <end position="375"/>
    </location>
</feature>
<feature type="transmembrane region" description="Helical" evidence="1">
    <location>
        <begin position="315"/>
        <end position="342"/>
    </location>
</feature>
<keyword evidence="4" id="KW-1185">Reference proteome</keyword>
<evidence type="ECO:0000256" key="2">
    <source>
        <dbReference type="SAM" id="SignalP"/>
    </source>
</evidence>
<proteinExistence type="predicted"/>
<keyword evidence="2" id="KW-0732">Signal</keyword>
<feature type="signal peptide" evidence="2">
    <location>
        <begin position="1"/>
        <end position="24"/>
    </location>
</feature>
<dbReference type="Pfam" id="PF13795">
    <property type="entry name" value="HupE_UreJ_2"/>
    <property type="match status" value="1"/>
</dbReference>
<sequence>MMIVIRVWLAALVSSVLLVPHAQAHEVTPTITDFSVVDGSLSVTMRANVEAFLAGIDLEGLEDTNASAQVDTYDRLRALEPDALTQDVTTYWPQMAGDLQLETDQGPVTAILSGVEVEPQPDLELPRVTVLTLQADLPANASTLTIGWPANYGAMIVRQNGVEDPYTAYLAAGTSTDPVAITGGYSLGAAETFLTYIPVGFDHILPKGLDHILFVLGLFFLSTQLKPLLWQISAFTLAHTVTLALGALGLVAVPGAIVEPLIAASITFVAVENILTRGLSPWRPVVVFVFGLLHGLGFASVLGEFGLPQSQFVPALIGFNVGVEIGQLTVIALAFLAVGFWFGDKPWYRKAISVPASLVIGAIGAYWFVERAFGL</sequence>
<comment type="caution">
    <text evidence="3">The sequence shown here is derived from an EMBL/GenBank/DDBJ whole genome shotgun (WGS) entry which is preliminary data.</text>
</comment>